<accession>A0A9N7RR19</accession>
<comment type="caution">
    <text evidence="1">The sequence shown here is derived from an EMBL/GenBank/DDBJ whole genome shotgun (WGS) entry which is preliminary data.</text>
</comment>
<evidence type="ECO:0000313" key="1">
    <source>
        <dbReference type="EMBL" id="CAA0840416.1"/>
    </source>
</evidence>
<keyword evidence="2" id="KW-1185">Reference proteome</keyword>
<protein>
    <submittedName>
        <fullName evidence="1">Uncharacterized protein</fullName>
    </submittedName>
</protein>
<gene>
    <name evidence="1" type="ORF">SHERM_00497</name>
</gene>
<feature type="non-terminal residue" evidence="1">
    <location>
        <position position="1"/>
    </location>
</feature>
<reference evidence="1" key="1">
    <citation type="submission" date="2019-12" db="EMBL/GenBank/DDBJ databases">
        <authorList>
            <person name="Scholes J."/>
        </authorList>
    </citation>
    <scope>NUCLEOTIDE SEQUENCE</scope>
</reference>
<feature type="non-terminal residue" evidence="1">
    <location>
        <position position="139"/>
    </location>
</feature>
<dbReference type="Proteomes" id="UP001153555">
    <property type="component" value="Unassembled WGS sequence"/>
</dbReference>
<name>A0A9N7RR19_STRHE</name>
<dbReference type="EMBL" id="CACSLK010032525">
    <property type="protein sequence ID" value="CAA0840416.1"/>
    <property type="molecule type" value="Genomic_DNA"/>
</dbReference>
<organism evidence="1 2">
    <name type="scientific">Striga hermonthica</name>
    <name type="common">Purple witchweed</name>
    <name type="synonym">Buchnera hermonthica</name>
    <dbReference type="NCBI Taxonomy" id="68872"/>
    <lineage>
        <taxon>Eukaryota</taxon>
        <taxon>Viridiplantae</taxon>
        <taxon>Streptophyta</taxon>
        <taxon>Embryophyta</taxon>
        <taxon>Tracheophyta</taxon>
        <taxon>Spermatophyta</taxon>
        <taxon>Magnoliopsida</taxon>
        <taxon>eudicotyledons</taxon>
        <taxon>Gunneridae</taxon>
        <taxon>Pentapetalae</taxon>
        <taxon>asterids</taxon>
        <taxon>lamiids</taxon>
        <taxon>Lamiales</taxon>
        <taxon>Orobanchaceae</taxon>
        <taxon>Buchnereae</taxon>
        <taxon>Striga</taxon>
    </lineage>
</organism>
<evidence type="ECO:0000313" key="2">
    <source>
        <dbReference type="Proteomes" id="UP001153555"/>
    </source>
</evidence>
<sequence length="139" mass="15699">QCKRYADAAALRARQMMWGTSTGQLFLREYREQVVADFTRSPQYLKDVQDFGVDCFQFALQKAGEQIAEDDFEQLDPGAIWEALPKVPSSFQGDPNIPSEHEWSSRLLERTLARSDILKKTYALPDGLTPPASMLAVLT</sequence>
<dbReference type="AlphaFoldDB" id="A0A9N7RR19"/>
<proteinExistence type="predicted"/>